<dbReference type="EMBL" id="CM026428">
    <property type="protein sequence ID" value="KAG0566870.1"/>
    <property type="molecule type" value="Genomic_DNA"/>
</dbReference>
<dbReference type="Proteomes" id="UP000822688">
    <property type="component" value="Chromosome 7"/>
</dbReference>
<dbReference type="AlphaFoldDB" id="A0A8T0H6L2"/>
<proteinExistence type="predicted"/>
<organism evidence="2 3">
    <name type="scientific">Ceratodon purpureus</name>
    <name type="common">Fire moss</name>
    <name type="synonym">Dicranum purpureum</name>
    <dbReference type="NCBI Taxonomy" id="3225"/>
    <lineage>
        <taxon>Eukaryota</taxon>
        <taxon>Viridiplantae</taxon>
        <taxon>Streptophyta</taxon>
        <taxon>Embryophyta</taxon>
        <taxon>Bryophyta</taxon>
        <taxon>Bryophytina</taxon>
        <taxon>Bryopsida</taxon>
        <taxon>Dicranidae</taxon>
        <taxon>Pseudoditrichales</taxon>
        <taxon>Ditrichaceae</taxon>
        <taxon>Ceratodon</taxon>
    </lineage>
</organism>
<evidence type="ECO:0000313" key="2">
    <source>
        <dbReference type="EMBL" id="KAG0566870.1"/>
    </source>
</evidence>
<name>A0A8T0H6L2_CERPU</name>
<comment type="caution">
    <text evidence="2">The sequence shown here is derived from an EMBL/GenBank/DDBJ whole genome shotgun (WGS) entry which is preliminary data.</text>
</comment>
<feature type="compositionally biased region" description="Low complexity" evidence="1">
    <location>
        <begin position="8"/>
        <end position="19"/>
    </location>
</feature>
<accession>A0A8T0H6L2</accession>
<feature type="region of interest" description="Disordered" evidence="1">
    <location>
        <begin position="8"/>
        <end position="42"/>
    </location>
</feature>
<gene>
    <name evidence="2" type="ORF">KC19_7G094200</name>
</gene>
<reference evidence="2" key="1">
    <citation type="submission" date="2020-06" db="EMBL/GenBank/DDBJ databases">
        <title>WGS assembly of Ceratodon purpureus strain R40.</title>
        <authorList>
            <person name="Carey S.B."/>
            <person name="Jenkins J."/>
            <person name="Shu S."/>
            <person name="Lovell J.T."/>
            <person name="Sreedasyam A."/>
            <person name="Maumus F."/>
            <person name="Tiley G.P."/>
            <person name="Fernandez-Pozo N."/>
            <person name="Barry K."/>
            <person name="Chen C."/>
            <person name="Wang M."/>
            <person name="Lipzen A."/>
            <person name="Daum C."/>
            <person name="Saski C.A."/>
            <person name="Payton A.C."/>
            <person name="Mcbreen J.C."/>
            <person name="Conrad R.E."/>
            <person name="Kollar L.M."/>
            <person name="Olsson S."/>
            <person name="Huttunen S."/>
            <person name="Landis J.B."/>
            <person name="Wickett N.J."/>
            <person name="Johnson M.G."/>
            <person name="Rensing S.A."/>
            <person name="Grimwood J."/>
            <person name="Schmutz J."/>
            <person name="Mcdaniel S.F."/>
        </authorList>
    </citation>
    <scope>NUCLEOTIDE SEQUENCE</scope>
    <source>
        <strain evidence="2">R40</strain>
    </source>
</reference>
<keyword evidence="3" id="KW-1185">Reference proteome</keyword>
<sequence length="118" mass="13420">MRCVICHPTSVSSPSSSRTTRSRKGVVNYNHNHGSTSLKKHVDSAHSELYERYVKEMAEKQALETPTSPRTKNKKRKSIQASQIVDFFGSKEAYRKLDLPQVNFNILFHVTSHFSPVS</sequence>
<protein>
    <submittedName>
        <fullName evidence="2">Uncharacterized protein</fullName>
    </submittedName>
</protein>
<evidence type="ECO:0000256" key="1">
    <source>
        <dbReference type="SAM" id="MobiDB-lite"/>
    </source>
</evidence>
<evidence type="ECO:0000313" key="3">
    <source>
        <dbReference type="Proteomes" id="UP000822688"/>
    </source>
</evidence>